<keyword evidence="1" id="KW-0479">Metal-binding</keyword>
<protein>
    <submittedName>
        <fullName evidence="3">Phytanoyl-CoA dioxygenase family protein</fullName>
    </submittedName>
</protein>
<dbReference type="InterPro" id="IPR008775">
    <property type="entry name" value="Phytyl_CoA_dOase-like"/>
</dbReference>
<dbReference type="SUPFAM" id="SSF51197">
    <property type="entry name" value="Clavaminate synthase-like"/>
    <property type="match status" value="1"/>
</dbReference>
<reference evidence="3 4" key="1">
    <citation type="submission" date="2024-09" db="EMBL/GenBank/DDBJ databases">
        <authorList>
            <person name="Sun Q."/>
            <person name="Mori K."/>
        </authorList>
    </citation>
    <scope>NUCLEOTIDE SEQUENCE [LARGE SCALE GENOMIC DNA]</scope>
    <source>
        <strain evidence="3 4">CCM 4839</strain>
    </source>
</reference>
<evidence type="ECO:0000313" key="4">
    <source>
        <dbReference type="Proteomes" id="UP001589818"/>
    </source>
</evidence>
<organism evidence="3 4">
    <name type="scientific">Paenibacillus mendelii</name>
    <dbReference type="NCBI Taxonomy" id="206163"/>
    <lineage>
        <taxon>Bacteria</taxon>
        <taxon>Bacillati</taxon>
        <taxon>Bacillota</taxon>
        <taxon>Bacilli</taxon>
        <taxon>Bacillales</taxon>
        <taxon>Paenibacillaceae</taxon>
        <taxon>Paenibacillus</taxon>
    </lineage>
</organism>
<gene>
    <name evidence="3" type="ORF">ACFFJ8_06760</name>
</gene>
<keyword evidence="3" id="KW-0560">Oxidoreductase</keyword>
<keyword evidence="3" id="KW-0223">Dioxygenase</keyword>
<dbReference type="GO" id="GO:0051213">
    <property type="term" value="F:dioxygenase activity"/>
    <property type="evidence" value="ECO:0007669"/>
    <property type="project" value="UniProtKB-KW"/>
</dbReference>
<evidence type="ECO:0000313" key="3">
    <source>
        <dbReference type="EMBL" id="MFC0391074.1"/>
    </source>
</evidence>
<dbReference type="PANTHER" id="PTHR20883">
    <property type="entry name" value="PHYTANOYL-COA DIOXYGENASE DOMAIN CONTAINING 1"/>
    <property type="match status" value="1"/>
</dbReference>
<dbReference type="PANTHER" id="PTHR20883:SF15">
    <property type="entry name" value="PHYTANOYL-COA DIOXYGENASE DOMAIN-CONTAINING PROTEIN 1"/>
    <property type="match status" value="1"/>
</dbReference>
<dbReference type="RefSeq" id="WP_204818257.1">
    <property type="nucleotide sequence ID" value="NZ_JANHOF010000004.1"/>
</dbReference>
<dbReference type="EMBL" id="JBHLVF010000010">
    <property type="protein sequence ID" value="MFC0391074.1"/>
    <property type="molecule type" value="Genomic_DNA"/>
</dbReference>
<dbReference type="Proteomes" id="UP001589818">
    <property type="component" value="Unassembled WGS sequence"/>
</dbReference>
<evidence type="ECO:0000256" key="1">
    <source>
        <dbReference type="ARBA" id="ARBA00022723"/>
    </source>
</evidence>
<keyword evidence="2" id="KW-0408">Iron</keyword>
<dbReference type="Pfam" id="PF05721">
    <property type="entry name" value="PhyH"/>
    <property type="match status" value="1"/>
</dbReference>
<sequence>MNEKEKYLFDLQGYIVIENVLSQEQLTILNRAIDEKKVLWEEPAFRNLIDDPTIEPYLTEILQEEYRLDHEYSIIHQKGDSLFGLHGGGVPYDPGQYYIFKNERMYSGLTVVSYALSDIGDQDGGFCCIPGSHKSNYRTPKEFVDYSETGPTVHISQKAGDVLIFTEALTHGTYTWKASHQRRSLLFKYAPAMISWAAFQRSQERMDLLTEKQKSIVQAPASVGYRHYGKNKS</sequence>
<name>A0ABV6J5B7_9BACL</name>
<keyword evidence="4" id="KW-1185">Reference proteome</keyword>
<proteinExistence type="predicted"/>
<comment type="caution">
    <text evidence="3">The sequence shown here is derived from an EMBL/GenBank/DDBJ whole genome shotgun (WGS) entry which is preliminary data.</text>
</comment>
<accession>A0ABV6J5B7</accession>
<evidence type="ECO:0000256" key="2">
    <source>
        <dbReference type="ARBA" id="ARBA00023004"/>
    </source>
</evidence>
<dbReference type="Gene3D" id="2.60.120.620">
    <property type="entry name" value="q2cbj1_9rhob like domain"/>
    <property type="match status" value="1"/>
</dbReference>